<evidence type="ECO:0000256" key="1">
    <source>
        <dbReference type="SAM" id="MobiDB-lite"/>
    </source>
</evidence>
<accession>A0AAN6YAH9</accession>
<reference evidence="3" key="1">
    <citation type="journal article" date="2023" name="Mol. Phylogenet. Evol.">
        <title>Genome-scale phylogeny and comparative genomics of the fungal order Sordariales.</title>
        <authorList>
            <person name="Hensen N."/>
            <person name="Bonometti L."/>
            <person name="Westerberg I."/>
            <person name="Brannstrom I.O."/>
            <person name="Guillou S."/>
            <person name="Cros-Aarteil S."/>
            <person name="Calhoun S."/>
            <person name="Haridas S."/>
            <person name="Kuo A."/>
            <person name="Mondo S."/>
            <person name="Pangilinan J."/>
            <person name="Riley R."/>
            <person name="LaButti K."/>
            <person name="Andreopoulos B."/>
            <person name="Lipzen A."/>
            <person name="Chen C."/>
            <person name="Yan M."/>
            <person name="Daum C."/>
            <person name="Ng V."/>
            <person name="Clum A."/>
            <person name="Steindorff A."/>
            <person name="Ohm R.A."/>
            <person name="Martin F."/>
            <person name="Silar P."/>
            <person name="Natvig D.O."/>
            <person name="Lalanne C."/>
            <person name="Gautier V."/>
            <person name="Ament-Velasquez S.L."/>
            <person name="Kruys A."/>
            <person name="Hutchinson M.I."/>
            <person name="Powell A.J."/>
            <person name="Barry K."/>
            <person name="Miller A.N."/>
            <person name="Grigoriev I.V."/>
            <person name="Debuchy R."/>
            <person name="Gladieux P."/>
            <person name="Hiltunen Thoren M."/>
            <person name="Johannesson H."/>
        </authorList>
    </citation>
    <scope>NUCLEOTIDE SEQUENCE</scope>
    <source>
        <strain evidence="3">PSN293</strain>
    </source>
</reference>
<feature type="compositionally biased region" description="Basic residues" evidence="1">
    <location>
        <begin position="76"/>
        <end position="88"/>
    </location>
</feature>
<evidence type="ECO:0000259" key="2">
    <source>
        <dbReference type="Pfam" id="PF09414"/>
    </source>
</evidence>
<organism evidence="3 4">
    <name type="scientific">Rhypophila decipiens</name>
    <dbReference type="NCBI Taxonomy" id="261697"/>
    <lineage>
        <taxon>Eukaryota</taxon>
        <taxon>Fungi</taxon>
        <taxon>Dikarya</taxon>
        <taxon>Ascomycota</taxon>
        <taxon>Pezizomycotina</taxon>
        <taxon>Sordariomycetes</taxon>
        <taxon>Sordariomycetidae</taxon>
        <taxon>Sordariales</taxon>
        <taxon>Naviculisporaceae</taxon>
        <taxon>Rhypophila</taxon>
    </lineage>
</organism>
<name>A0AAN6YAH9_9PEZI</name>
<evidence type="ECO:0000313" key="4">
    <source>
        <dbReference type="Proteomes" id="UP001301769"/>
    </source>
</evidence>
<keyword evidence="4" id="KW-1185">Reference proteome</keyword>
<protein>
    <recommendedName>
        <fullName evidence="2">RNA ligase domain-containing protein</fullName>
    </recommendedName>
</protein>
<evidence type="ECO:0000313" key="3">
    <source>
        <dbReference type="EMBL" id="KAK4213062.1"/>
    </source>
</evidence>
<dbReference type="InterPro" id="IPR021122">
    <property type="entry name" value="RNA_ligase_dom_REL/Rnl2"/>
</dbReference>
<dbReference type="Gene3D" id="3.30.470.30">
    <property type="entry name" value="DNA ligase/mRNA capping enzyme"/>
    <property type="match status" value="1"/>
</dbReference>
<feature type="domain" description="RNA ligase" evidence="2">
    <location>
        <begin position="296"/>
        <end position="477"/>
    </location>
</feature>
<feature type="region of interest" description="Disordered" evidence="1">
    <location>
        <begin position="18"/>
        <end position="101"/>
    </location>
</feature>
<reference evidence="3" key="2">
    <citation type="submission" date="2023-05" db="EMBL/GenBank/DDBJ databases">
        <authorList>
            <consortium name="Lawrence Berkeley National Laboratory"/>
            <person name="Steindorff A."/>
            <person name="Hensen N."/>
            <person name="Bonometti L."/>
            <person name="Westerberg I."/>
            <person name="Brannstrom I.O."/>
            <person name="Guillou S."/>
            <person name="Cros-Aarteil S."/>
            <person name="Calhoun S."/>
            <person name="Haridas S."/>
            <person name="Kuo A."/>
            <person name="Mondo S."/>
            <person name="Pangilinan J."/>
            <person name="Riley R."/>
            <person name="Labutti K."/>
            <person name="Andreopoulos B."/>
            <person name="Lipzen A."/>
            <person name="Chen C."/>
            <person name="Yanf M."/>
            <person name="Daum C."/>
            <person name="Ng V."/>
            <person name="Clum A."/>
            <person name="Ohm R."/>
            <person name="Martin F."/>
            <person name="Silar P."/>
            <person name="Natvig D."/>
            <person name="Lalanne C."/>
            <person name="Gautier V."/>
            <person name="Ament-Velasquez S.L."/>
            <person name="Kruys A."/>
            <person name="Hutchinson M.I."/>
            <person name="Powell A.J."/>
            <person name="Barry K."/>
            <person name="Miller A.N."/>
            <person name="Grigoriev I.V."/>
            <person name="Debuchy R."/>
            <person name="Gladieux P."/>
            <person name="Thoren M.H."/>
            <person name="Johannesson H."/>
        </authorList>
    </citation>
    <scope>NUCLEOTIDE SEQUENCE</scope>
    <source>
        <strain evidence="3">PSN293</strain>
    </source>
</reference>
<dbReference type="SUPFAM" id="SSF56091">
    <property type="entry name" value="DNA ligase/mRNA capping enzyme, catalytic domain"/>
    <property type="match status" value="1"/>
</dbReference>
<comment type="caution">
    <text evidence="3">The sequence shown here is derived from an EMBL/GenBank/DDBJ whole genome shotgun (WGS) entry which is preliminary data.</text>
</comment>
<dbReference type="Pfam" id="PF09414">
    <property type="entry name" value="RNA_ligase"/>
    <property type="match status" value="1"/>
</dbReference>
<gene>
    <name evidence="3" type="ORF">QBC37DRAFT_316912</name>
</gene>
<sequence length="587" mass="66228">MASKLDFLSLADFLNGAIKDAGPSADLRKKETPDNPSPSTAEQKVAPVEQTAAPAIEQTAASAIEQATAPENAKANKPKKKKNKHKKPQIQSPPEISAEASQAIEPFTRKLVTVRKVDAVEHFDSKNNLIHIDAWTVRAPKGKKLKQGDFIIFLEVDTFLPASGSPLFAEVGNPTTFEGEDGYLVATYHRISTATKKTVISQGHIFTLVDFPPIWVDFSLRKNNFQGTAKEFTTDIGKVDYTSLLGPGVRKWTNETEPAHVLGLNKFPSFIKKTDTDRVQNCPNLFIKDKYKEKIFQESTKMDGCSMTIYFVHKDSRYYAMLPPLSPNGAQYTQHKNGRLGVCSKNSDLPFDPDNAYWRAALAQNYHVKLPQLGQTIAVQGELVGDGIHDNWYDYPAGEVEFLIYSVFEIHGSKRWDPRAVEEFAAENQLRHVPVIGYSTIWNIARSHKDLLLRADLQIGDEGLVFKNCTDGRWFKVLSRNFDREKAYHAALVAKDKAAGRIIEEVEVMGYIGAAAEEEWLQRYEDGELHDDEDVKTFLDRWREEWYGTAEDRAAAAEKEECEKIDLKKRNKDVVDWLFEGHEDEAK</sequence>
<dbReference type="EMBL" id="MU858115">
    <property type="protein sequence ID" value="KAK4213062.1"/>
    <property type="molecule type" value="Genomic_DNA"/>
</dbReference>
<proteinExistence type="predicted"/>
<dbReference type="Proteomes" id="UP001301769">
    <property type="component" value="Unassembled WGS sequence"/>
</dbReference>
<dbReference type="AlphaFoldDB" id="A0AAN6YAH9"/>